<dbReference type="GO" id="GO:0032259">
    <property type="term" value="P:methylation"/>
    <property type="evidence" value="ECO:0007669"/>
    <property type="project" value="UniProtKB-KW"/>
</dbReference>
<accession>A0ABZ1F2I3</accession>
<keyword evidence="1" id="KW-0808">Transferase</keyword>
<gene>
    <name evidence="1" type="ORF">OG849_26425</name>
</gene>
<dbReference type="SUPFAM" id="SSF53335">
    <property type="entry name" value="S-adenosyl-L-methionine-dependent methyltransferases"/>
    <property type="match status" value="1"/>
</dbReference>
<dbReference type="Gene3D" id="3.40.50.150">
    <property type="entry name" value="Vaccinia Virus protein VP39"/>
    <property type="match status" value="1"/>
</dbReference>
<dbReference type="InterPro" id="IPR029063">
    <property type="entry name" value="SAM-dependent_MTases_sf"/>
</dbReference>
<sequence length="215" mass="24299">MKTSSLWGQPQSRYYSYLARIEAAEATKAPTLAVIGCADGKYVLPAARKGFDVWAVDVDDIAVNGGVKEDASGEVQVPGLVSRVKQENLSDRVEVTSGDFMDFPRPGQYDAVFTSGALQYSFNSRHRLASMVDAVCDLVRVDGLVYFDYMLPLEKKYKGRENCPEAQWWKDHFAGRPDFQVLHHRVLPPVLDKAHIEFPVDHYHQWGHLLVRRSE</sequence>
<name>A0ABZ1F2I3_9ACTN</name>
<dbReference type="GO" id="GO:0008168">
    <property type="term" value="F:methyltransferase activity"/>
    <property type="evidence" value="ECO:0007669"/>
    <property type="project" value="UniProtKB-KW"/>
</dbReference>
<organism evidence="1 2">
    <name type="scientific">Streptomyces cyaneofuscatus</name>
    <dbReference type="NCBI Taxonomy" id="66883"/>
    <lineage>
        <taxon>Bacteria</taxon>
        <taxon>Bacillati</taxon>
        <taxon>Actinomycetota</taxon>
        <taxon>Actinomycetes</taxon>
        <taxon>Kitasatosporales</taxon>
        <taxon>Streptomycetaceae</taxon>
        <taxon>Streptomyces</taxon>
    </lineage>
</organism>
<proteinExistence type="predicted"/>
<evidence type="ECO:0000313" key="2">
    <source>
        <dbReference type="Proteomes" id="UP001356428"/>
    </source>
</evidence>
<keyword evidence="2" id="KW-1185">Reference proteome</keyword>
<protein>
    <submittedName>
        <fullName evidence="1">Class I SAM-dependent methyltransferase</fullName>
    </submittedName>
</protein>
<dbReference type="EMBL" id="CP109083">
    <property type="protein sequence ID" value="WSB10531.1"/>
    <property type="molecule type" value="Genomic_DNA"/>
</dbReference>
<dbReference type="CDD" id="cd02440">
    <property type="entry name" value="AdoMet_MTases"/>
    <property type="match status" value="1"/>
</dbReference>
<dbReference type="RefSeq" id="WP_326703383.1">
    <property type="nucleotide sequence ID" value="NZ_CP108861.1"/>
</dbReference>
<evidence type="ECO:0000313" key="1">
    <source>
        <dbReference type="EMBL" id="WSB10531.1"/>
    </source>
</evidence>
<keyword evidence="1" id="KW-0489">Methyltransferase</keyword>
<dbReference type="Proteomes" id="UP001356428">
    <property type="component" value="Chromosome"/>
</dbReference>
<reference evidence="1 2" key="1">
    <citation type="submission" date="2022-10" db="EMBL/GenBank/DDBJ databases">
        <title>The complete genomes of actinobacterial strains from the NBC collection.</title>
        <authorList>
            <person name="Joergensen T.S."/>
            <person name="Alvarez Arevalo M."/>
            <person name="Sterndorff E.B."/>
            <person name="Faurdal D."/>
            <person name="Vuksanovic O."/>
            <person name="Mourched A.-S."/>
            <person name="Charusanti P."/>
            <person name="Shaw S."/>
            <person name="Blin K."/>
            <person name="Weber T."/>
        </authorList>
    </citation>
    <scope>NUCLEOTIDE SEQUENCE [LARGE SCALE GENOMIC DNA]</scope>
    <source>
        <strain evidence="1 2">NBC 01792</strain>
    </source>
</reference>